<dbReference type="InterPro" id="IPR037066">
    <property type="entry name" value="Plug_dom_sf"/>
</dbReference>
<evidence type="ECO:0000256" key="5">
    <source>
        <dbReference type="ARBA" id="ARBA00022692"/>
    </source>
</evidence>
<keyword evidence="8 14" id="KW-0675">Receptor</keyword>
<name>A0A6N9HQ64_9BURK</name>
<evidence type="ECO:0000256" key="7">
    <source>
        <dbReference type="ARBA" id="ARBA00023136"/>
    </source>
</evidence>
<keyword evidence="3 10" id="KW-0813">Transport</keyword>
<comment type="similarity">
    <text evidence="2 10 11">Belongs to the TonB-dependent receptor family.</text>
</comment>
<dbReference type="InterPro" id="IPR000531">
    <property type="entry name" value="Beta-barrel_TonB"/>
</dbReference>
<gene>
    <name evidence="14" type="ORF">GTP41_26680</name>
</gene>
<sequence length="902" mass="98035">MQRVEITGSSIKRVNNENAGSLQVLNRTDIERTGATTALDVLRSASVIETSLNSANTSSGSFAPGSSAVQLRGLGKVATLILVNGRRIAPYGLSDGGQDNFTNLDAIASEAIERIEVLKDGASAIYGSDAIAGVVNIILRKDYTGARIKTNYTQAPKFKDQRTRNVNAIFGFGDVDTDGFNTYLSVEGYKSDGWTKADLRRQVPDWHGKSVGGAAWDAKSTYSPTGSYYVGKDFYDTKKGFVAAPGCPADMIEAGACKFDVLPYDGQNTTNERWALLSNTHFRIGNDIDANFEISSAGAKTDYTVAPFNVSSPASPNTWYNAVDGKVVGPFFYPYLPVGHAMNPYNFPVEFRARLMDTGNGFNFNRTNSEQSRFMLTLNGTLGKYDWKAAAGHMISEATKETRNASAKGYTDAIVNGTYKFGQQNDPALLNAMFPTRSTMGRSKTTFIDGTITGELMQLPAGPLGFAVGADIRRQHYEMASSDNVLRGELVGVGGLQVDDTKNQYSIFTEVVVPVVKRVELSAAVRADKTDNFDAHLSPKLGLKFTPTDSLLFRATASGGFRAPNIVESGNGLGRGSFSTNTVDPKRCTTAAALNKLVQGAAGATAADKARAKQLSDYDCKGSLSTFVSSNPDLKPETSKTFTVGVVWEPIKNTSFSLDYYNIKRKDEIAPRSTADILADEDRLPAGMLTRVDSTAQDAEFLAIASKYATGITEKFTVGSLGLAYRPYVNSGKTKVDGFDFDATTRIKLDGIGDLRIKLEGEYKLNYQIWNVGLNGYQSNQIGTWDYGAGRWNVKLRPSLKVGAWDHGVTVAYRSHYTNNSFDAPTYCVTQKVDAANMDACSVVKPPVITDYNLRYTGVKNLTLALYVNNVFDREQAVRWRDGWSFATTGFRTVGVSAAYDF</sequence>
<evidence type="ECO:0000259" key="12">
    <source>
        <dbReference type="Pfam" id="PF00593"/>
    </source>
</evidence>
<dbReference type="PANTHER" id="PTHR47234">
    <property type="match status" value="1"/>
</dbReference>
<keyword evidence="4 10" id="KW-1134">Transmembrane beta strand</keyword>
<proteinExistence type="inferred from homology"/>
<evidence type="ECO:0000256" key="4">
    <source>
        <dbReference type="ARBA" id="ARBA00022452"/>
    </source>
</evidence>
<dbReference type="Pfam" id="PF07715">
    <property type="entry name" value="Plug"/>
    <property type="match status" value="1"/>
</dbReference>
<evidence type="ECO:0000256" key="6">
    <source>
        <dbReference type="ARBA" id="ARBA00023077"/>
    </source>
</evidence>
<evidence type="ECO:0000256" key="3">
    <source>
        <dbReference type="ARBA" id="ARBA00022448"/>
    </source>
</evidence>
<evidence type="ECO:0000256" key="1">
    <source>
        <dbReference type="ARBA" id="ARBA00004571"/>
    </source>
</evidence>
<evidence type="ECO:0000313" key="15">
    <source>
        <dbReference type="Proteomes" id="UP000448575"/>
    </source>
</evidence>
<dbReference type="PROSITE" id="PS52016">
    <property type="entry name" value="TONB_DEPENDENT_REC_3"/>
    <property type="match status" value="1"/>
</dbReference>
<evidence type="ECO:0000256" key="8">
    <source>
        <dbReference type="ARBA" id="ARBA00023170"/>
    </source>
</evidence>
<evidence type="ECO:0000256" key="2">
    <source>
        <dbReference type="ARBA" id="ARBA00009810"/>
    </source>
</evidence>
<dbReference type="InterPro" id="IPR039426">
    <property type="entry name" value="TonB-dep_rcpt-like"/>
</dbReference>
<dbReference type="InterPro" id="IPR012910">
    <property type="entry name" value="Plug_dom"/>
</dbReference>
<evidence type="ECO:0000256" key="11">
    <source>
        <dbReference type="RuleBase" id="RU003357"/>
    </source>
</evidence>
<keyword evidence="9 10" id="KW-0998">Cell outer membrane</keyword>
<organism evidence="14 15">
    <name type="scientific">Pseudoduganella guangdongensis</name>
    <dbReference type="NCBI Taxonomy" id="2692179"/>
    <lineage>
        <taxon>Bacteria</taxon>
        <taxon>Pseudomonadati</taxon>
        <taxon>Pseudomonadota</taxon>
        <taxon>Betaproteobacteria</taxon>
        <taxon>Burkholderiales</taxon>
        <taxon>Oxalobacteraceae</taxon>
        <taxon>Telluria group</taxon>
        <taxon>Pseudoduganella</taxon>
    </lineage>
</organism>
<dbReference type="Proteomes" id="UP000448575">
    <property type="component" value="Unassembled WGS sequence"/>
</dbReference>
<keyword evidence="5 10" id="KW-0812">Transmembrane</keyword>
<dbReference type="Gene3D" id="2.170.130.10">
    <property type="entry name" value="TonB-dependent receptor, plug domain"/>
    <property type="match status" value="1"/>
</dbReference>
<accession>A0A6N9HQ64</accession>
<evidence type="ECO:0000259" key="13">
    <source>
        <dbReference type="Pfam" id="PF07715"/>
    </source>
</evidence>
<keyword evidence="7 10" id="KW-0472">Membrane</keyword>
<feature type="domain" description="TonB-dependent receptor plug" evidence="13">
    <location>
        <begin position="17"/>
        <end position="134"/>
    </location>
</feature>
<dbReference type="Pfam" id="PF00593">
    <property type="entry name" value="TonB_dep_Rec_b-barrel"/>
    <property type="match status" value="1"/>
</dbReference>
<dbReference type="InterPro" id="IPR036942">
    <property type="entry name" value="Beta-barrel_TonB_sf"/>
</dbReference>
<dbReference type="GO" id="GO:0009279">
    <property type="term" value="C:cell outer membrane"/>
    <property type="evidence" value="ECO:0007669"/>
    <property type="project" value="UniProtKB-SubCell"/>
</dbReference>
<dbReference type="SUPFAM" id="SSF56935">
    <property type="entry name" value="Porins"/>
    <property type="match status" value="1"/>
</dbReference>
<evidence type="ECO:0000256" key="10">
    <source>
        <dbReference type="PROSITE-ProRule" id="PRU01360"/>
    </source>
</evidence>
<feature type="domain" description="TonB-dependent receptor-like beta-barrel" evidence="12">
    <location>
        <begin position="344"/>
        <end position="871"/>
    </location>
</feature>
<dbReference type="EMBL" id="WWCJ01000039">
    <property type="protein sequence ID" value="MYN05680.1"/>
    <property type="molecule type" value="Genomic_DNA"/>
</dbReference>
<keyword evidence="15" id="KW-1185">Reference proteome</keyword>
<evidence type="ECO:0000256" key="9">
    <source>
        <dbReference type="ARBA" id="ARBA00023237"/>
    </source>
</evidence>
<keyword evidence="6 11" id="KW-0798">TonB box</keyword>
<dbReference type="Gene3D" id="2.40.170.20">
    <property type="entry name" value="TonB-dependent receptor, beta-barrel domain"/>
    <property type="match status" value="1"/>
</dbReference>
<protein>
    <submittedName>
        <fullName evidence="14">TonB-dependent receptor</fullName>
    </submittedName>
</protein>
<dbReference type="AlphaFoldDB" id="A0A6N9HQ64"/>
<comment type="caution">
    <text evidence="14">The sequence shown here is derived from an EMBL/GenBank/DDBJ whole genome shotgun (WGS) entry which is preliminary data.</text>
</comment>
<comment type="subcellular location">
    <subcellularLocation>
        <location evidence="1 10">Cell outer membrane</location>
        <topology evidence="1 10">Multi-pass membrane protein</topology>
    </subcellularLocation>
</comment>
<reference evidence="14 15" key="1">
    <citation type="submission" date="2019-12" db="EMBL/GenBank/DDBJ databases">
        <title>Novel species isolated from a subtropical stream in China.</title>
        <authorList>
            <person name="Lu H."/>
        </authorList>
    </citation>
    <scope>NUCLEOTIDE SEQUENCE [LARGE SCALE GENOMIC DNA]</scope>
    <source>
        <strain evidence="14 15">DS3</strain>
    </source>
</reference>
<dbReference type="PANTHER" id="PTHR47234:SF2">
    <property type="entry name" value="TONB-DEPENDENT RECEPTOR"/>
    <property type="match status" value="1"/>
</dbReference>
<evidence type="ECO:0000313" key="14">
    <source>
        <dbReference type="EMBL" id="MYN05680.1"/>
    </source>
</evidence>